<keyword evidence="1" id="KW-0762">Sugar transport</keyword>
<evidence type="ECO:0000313" key="2">
    <source>
        <dbReference type="Proteomes" id="UP000308836"/>
    </source>
</evidence>
<dbReference type="Proteomes" id="UP000308836">
    <property type="component" value="Unassembled WGS sequence"/>
</dbReference>
<proteinExistence type="predicted"/>
<accession>A0AC61R941</accession>
<sequence length="135" mass="15767">MIKAAICCKGGFSSSTMAERIRKGIKHYGLESELSIDFCPFLLASKKIEAYDIFILCPHLSRDVKRFNERYCHDRKPLYVLPIRMYGPVDVQELYWDLIDLLALFAKHPVNPVHFPGEENALKIRRITAYRHQNR</sequence>
<organism evidence="1 2">
    <name type="scientific">Dubosiella muris</name>
    <dbReference type="NCBI Taxonomy" id="3038133"/>
    <lineage>
        <taxon>Bacteria</taxon>
        <taxon>Bacillati</taxon>
        <taxon>Bacillota</taxon>
        <taxon>Erysipelotrichia</taxon>
        <taxon>Erysipelotrichales</taxon>
        <taxon>Erysipelotrichaceae</taxon>
        <taxon>Dubosiella</taxon>
    </lineage>
</organism>
<evidence type="ECO:0000313" key="1">
    <source>
        <dbReference type="EMBL" id="TGY66249.1"/>
    </source>
</evidence>
<keyword evidence="2" id="KW-1185">Reference proteome</keyword>
<dbReference type="EMBL" id="SRYG01000008">
    <property type="protein sequence ID" value="TGY66249.1"/>
    <property type="molecule type" value="Genomic_DNA"/>
</dbReference>
<protein>
    <submittedName>
        <fullName evidence="1">PTS sugar transporter subunit IIB</fullName>
    </submittedName>
</protein>
<name>A0AC61R941_9FIRM</name>
<reference evidence="1" key="1">
    <citation type="submission" date="2019-04" db="EMBL/GenBank/DDBJ databases">
        <title>Microbes associate with the intestines of laboratory mice.</title>
        <authorList>
            <person name="Navarre W."/>
            <person name="Wong E."/>
            <person name="Huang K."/>
            <person name="Tropini C."/>
            <person name="Ng K."/>
            <person name="Yu B."/>
        </authorList>
    </citation>
    <scope>NUCLEOTIDE SEQUENCE</scope>
    <source>
        <strain evidence="1">NM09_H32</strain>
    </source>
</reference>
<gene>
    <name evidence="1" type="ORF">E5336_05225</name>
</gene>
<comment type="caution">
    <text evidence="1">The sequence shown here is derived from an EMBL/GenBank/DDBJ whole genome shotgun (WGS) entry which is preliminary data.</text>
</comment>
<keyword evidence="1" id="KW-0813">Transport</keyword>